<dbReference type="AlphaFoldDB" id="H5SQC0"/>
<dbReference type="InterPro" id="IPR000639">
    <property type="entry name" value="Epox_hydrolase-like"/>
</dbReference>
<dbReference type="PRINTS" id="PR00412">
    <property type="entry name" value="EPOXHYDRLASE"/>
</dbReference>
<feature type="domain" description="AB hydrolase-1" evidence="1">
    <location>
        <begin position="26"/>
        <end position="263"/>
    </location>
</feature>
<protein>
    <submittedName>
        <fullName evidence="2">Hypothetical conserved protein</fullName>
    </submittedName>
</protein>
<dbReference type="InterPro" id="IPR029058">
    <property type="entry name" value="AB_hydrolase_fold"/>
</dbReference>
<dbReference type="PANTHER" id="PTHR46438">
    <property type="entry name" value="ALPHA/BETA-HYDROLASES SUPERFAMILY PROTEIN"/>
    <property type="match status" value="1"/>
</dbReference>
<dbReference type="PANTHER" id="PTHR46438:SF11">
    <property type="entry name" value="LIPASE-RELATED"/>
    <property type="match status" value="1"/>
</dbReference>
<dbReference type="GO" id="GO:0003824">
    <property type="term" value="F:catalytic activity"/>
    <property type="evidence" value="ECO:0007669"/>
    <property type="project" value="InterPro"/>
</dbReference>
<dbReference type="EMBL" id="AP011800">
    <property type="protein sequence ID" value="BAL58356.1"/>
    <property type="molecule type" value="Genomic_DNA"/>
</dbReference>
<evidence type="ECO:0000313" key="2">
    <source>
        <dbReference type="EMBL" id="BAL58356.1"/>
    </source>
</evidence>
<gene>
    <name evidence="2" type="ORF">HGMM_OP1C051</name>
</gene>
<name>H5SQC0_ACEAU</name>
<dbReference type="InterPro" id="IPR000073">
    <property type="entry name" value="AB_hydrolase_1"/>
</dbReference>
<dbReference type="SUPFAM" id="SSF53474">
    <property type="entry name" value="alpha/beta-Hydrolases"/>
    <property type="match status" value="1"/>
</dbReference>
<dbReference type="Gene3D" id="3.40.50.1820">
    <property type="entry name" value="alpha/beta hydrolase"/>
    <property type="match status" value="1"/>
</dbReference>
<reference evidence="2" key="2">
    <citation type="journal article" date="2012" name="PLoS ONE">
        <title>A Deeply Branching Thermophilic Bacterium with an Ancient Acetyl-CoA Pathway Dominates a Subsurface Ecosystem.</title>
        <authorList>
            <person name="Takami H."/>
            <person name="Noguchi H."/>
            <person name="Takaki Y."/>
            <person name="Uchiyama I."/>
            <person name="Toyoda A."/>
            <person name="Nishi S."/>
            <person name="Chee G.-J."/>
            <person name="Arai W."/>
            <person name="Nunoura T."/>
            <person name="Itoh T."/>
            <person name="Hattori M."/>
            <person name="Takai K."/>
        </authorList>
    </citation>
    <scope>NUCLEOTIDE SEQUENCE</scope>
</reference>
<dbReference type="PRINTS" id="PR00111">
    <property type="entry name" value="ABHYDROLASE"/>
</dbReference>
<evidence type="ECO:0000259" key="1">
    <source>
        <dbReference type="Pfam" id="PF00561"/>
    </source>
</evidence>
<dbReference type="Pfam" id="PF00561">
    <property type="entry name" value="Abhydrolase_1"/>
    <property type="match status" value="1"/>
</dbReference>
<organism evidence="2">
    <name type="scientific">Acetithermum autotrophicum</name>
    <dbReference type="NCBI Taxonomy" id="1446466"/>
    <lineage>
        <taxon>Bacteria</taxon>
        <taxon>Candidatus Bipolaricaulota</taxon>
        <taxon>Candidatus Acetithermum</taxon>
    </lineage>
</organism>
<proteinExistence type="predicted"/>
<reference evidence="2" key="1">
    <citation type="journal article" date="2005" name="Environ. Microbiol.">
        <title>Genetic and functional properties of uncultivated thermophilic crenarchaeotes from a subsurface gold mine as revealed by analysis of genome fragments.</title>
        <authorList>
            <person name="Nunoura T."/>
            <person name="Hirayama H."/>
            <person name="Takami H."/>
            <person name="Oida H."/>
            <person name="Nishi S."/>
            <person name="Shimamura S."/>
            <person name="Suzuki Y."/>
            <person name="Inagaki F."/>
            <person name="Takai K."/>
            <person name="Nealson K.H."/>
            <person name="Horikoshi K."/>
        </authorList>
    </citation>
    <scope>NUCLEOTIDE SEQUENCE</scope>
</reference>
<sequence>MTHERWLHIDGLRIRCLSAGERGLNVVLLHGGGIDSASLSWRLALEALVPHCRVYAPDLPGYGASEKPPLAYTTEFFIEFAQKFLDALQLSRASLIGLSMGGAIALGVALRAPHRIEKLVLVDSYGLQERFPAHALVWALTRWPALQEIAVLPIRSSRVLLRWGMRILTGNPSFITPELVEEVAQWARHPQARRAFAYWLRDEISWKGVKTNFLSELARLEIPVLLLHGERDRIVPVEVARRAQRLFKNARLCVLSGCGHWAPRERPEEVHRAIVEFLAAPEVFRS</sequence>
<accession>H5SQC0</accession>